<accession>A0A172WR69</accession>
<organism evidence="2 3">
    <name type="scientific">Stutzerimonas stutzeri</name>
    <name type="common">Pseudomonas stutzeri</name>
    <dbReference type="NCBI Taxonomy" id="316"/>
    <lineage>
        <taxon>Bacteria</taxon>
        <taxon>Pseudomonadati</taxon>
        <taxon>Pseudomonadota</taxon>
        <taxon>Gammaproteobacteria</taxon>
        <taxon>Pseudomonadales</taxon>
        <taxon>Pseudomonadaceae</taxon>
        <taxon>Stutzerimonas</taxon>
    </lineage>
</organism>
<dbReference type="RefSeq" id="WP_064481471.1">
    <property type="nucleotide sequence ID" value="NZ_CP015641.1"/>
</dbReference>
<dbReference type="AlphaFoldDB" id="A0A172WR69"/>
<dbReference type="Pfam" id="PF01381">
    <property type="entry name" value="HTH_3"/>
    <property type="match status" value="1"/>
</dbReference>
<feature type="domain" description="HTH cro/C1-type" evidence="1">
    <location>
        <begin position="28"/>
        <end position="61"/>
    </location>
</feature>
<sequence length="103" mass="11289">MELNHALGLVIKELRRTGGIPQEGLGPSQSYISAIERGKWKPSLEKIEQIAAVLSVHPATLVVMAYMKQAPAEEADRLPSLIQTEIARLNVSGSRADQHDYKA</sequence>
<dbReference type="PROSITE" id="PS50943">
    <property type="entry name" value="HTH_CROC1"/>
    <property type="match status" value="1"/>
</dbReference>
<protein>
    <submittedName>
        <fullName evidence="2">Transcriptional regulator</fullName>
    </submittedName>
</protein>
<dbReference type="InterPro" id="IPR001387">
    <property type="entry name" value="Cro/C1-type_HTH"/>
</dbReference>
<dbReference type="Gene3D" id="1.10.260.40">
    <property type="entry name" value="lambda repressor-like DNA-binding domains"/>
    <property type="match status" value="1"/>
</dbReference>
<evidence type="ECO:0000259" key="1">
    <source>
        <dbReference type="PROSITE" id="PS50943"/>
    </source>
</evidence>
<dbReference type="EMBL" id="CP015641">
    <property type="protein sequence ID" value="ANF25779.1"/>
    <property type="molecule type" value="Genomic_DNA"/>
</dbReference>
<dbReference type="CDD" id="cd00093">
    <property type="entry name" value="HTH_XRE"/>
    <property type="match status" value="1"/>
</dbReference>
<name>A0A172WR69_STUST</name>
<gene>
    <name evidence="2" type="ORF">PS273GM_11785</name>
</gene>
<evidence type="ECO:0000313" key="3">
    <source>
        <dbReference type="Proteomes" id="UP000077787"/>
    </source>
</evidence>
<dbReference type="SUPFAM" id="SSF47413">
    <property type="entry name" value="lambda repressor-like DNA-binding domains"/>
    <property type="match status" value="1"/>
</dbReference>
<proteinExistence type="predicted"/>
<dbReference type="InterPro" id="IPR010982">
    <property type="entry name" value="Lambda_DNA-bd_dom_sf"/>
</dbReference>
<dbReference type="Proteomes" id="UP000077787">
    <property type="component" value="Chromosome"/>
</dbReference>
<evidence type="ECO:0000313" key="2">
    <source>
        <dbReference type="EMBL" id="ANF25779.1"/>
    </source>
</evidence>
<dbReference type="OrthoDB" id="8527218at2"/>
<reference evidence="2 3" key="1">
    <citation type="submission" date="2016-05" db="EMBL/GenBank/DDBJ databases">
        <title>Genome sequence of Pseudomonas stutzeri 273 and identification of the exopolysaccharide biosynthesis locus.</title>
        <authorList>
            <person name="Wu S."/>
            <person name="Sun C."/>
        </authorList>
    </citation>
    <scope>NUCLEOTIDE SEQUENCE [LARGE SCALE GENOMIC DNA]</scope>
    <source>
        <strain evidence="2 3">273</strain>
    </source>
</reference>
<dbReference type="GO" id="GO:0003677">
    <property type="term" value="F:DNA binding"/>
    <property type="evidence" value="ECO:0007669"/>
    <property type="project" value="InterPro"/>
</dbReference>
<dbReference type="SMART" id="SM00530">
    <property type="entry name" value="HTH_XRE"/>
    <property type="match status" value="1"/>
</dbReference>